<sequence>MPDKYTAVWTSHSSISDFVRCPRAYYLKNVYKDPRTNHKIKLMSPALALGSAVHEVLEGLSVLPKGTRFAEPLIPKYDEVWKKFTGRRGGFTSDEVENNFKQRGAEMLRRVYNHPGPMNNQAVKIQMDLPYYWLSEEENIILCGKVDWLEYFPESDSVHIIDFKTGKNEESGDSLQLPIYLLLVNNCQKRKVSKASYWYLESSDTLTEKPLPNAFEAETKVLDVARQMKLARQINRFKCPHGDDGCGNCRPYEAIARGEGELVGQDDFGADVYILAREAAVENREGEIL</sequence>
<evidence type="ECO:0000313" key="2">
    <source>
        <dbReference type="EMBL" id="OGH84602.1"/>
    </source>
</evidence>
<comment type="caution">
    <text evidence="2">The sequence shown here is derived from an EMBL/GenBank/DDBJ whole genome shotgun (WGS) entry which is preliminary data.</text>
</comment>
<accession>A0A1F6NKZ5</accession>
<dbReference type="InterPro" id="IPR011604">
    <property type="entry name" value="PDDEXK-like_dom_sf"/>
</dbReference>
<protein>
    <recommendedName>
        <fullName evidence="1">PD-(D/E)XK endonuclease-like domain-containing protein</fullName>
    </recommendedName>
</protein>
<name>A0A1F6NKZ5_9BACT</name>
<dbReference type="Gene3D" id="3.90.320.10">
    <property type="match status" value="1"/>
</dbReference>
<dbReference type="Pfam" id="PF12705">
    <property type="entry name" value="PDDEXK_1"/>
    <property type="match status" value="1"/>
</dbReference>
<gene>
    <name evidence="2" type="ORF">A2261_03175</name>
</gene>
<dbReference type="EMBL" id="MFQR01000012">
    <property type="protein sequence ID" value="OGH84602.1"/>
    <property type="molecule type" value="Genomic_DNA"/>
</dbReference>
<dbReference type="AlphaFoldDB" id="A0A1F6NKZ5"/>
<evidence type="ECO:0000313" key="3">
    <source>
        <dbReference type="Proteomes" id="UP000177803"/>
    </source>
</evidence>
<feature type="domain" description="PD-(D/E)XK endonuclease-like" evidence="1">
    <location>
        <begin position="11"/>
        <end position="249"/>
    </location>
</feature>
<dbReference type="InterPro" id="IPR038726">
    <property type="entry name" value="PDDEXK_AddAB-type"/>
</dbReference>
<organism evidence="2 3">
    <name type="scientific">Candidatus Magasanikbacteria bacterium RIFOXYA2_FULL_44_8</name>
    <dbReference type="NCBI Taxonomy" id="1798696"/>
    <lineage>
        <taxon>Bacteria</taxon>
        <taxon>Candidatus Magasanikiibacteriota</taxon>
    </lineage>
</organism>
<reference evidence="2 3" key="1">
    <citation type="journal article" date="2016" name="Nat. Commun.">
        <title>Thousands of microbial genomes shed light on interconnected biogeochemical processes in an aquifer system.</title>
        <authorList>
            <person name="Anantharaman K."/>
            <person name="Brown C.T."/>
            <person name="Hug L.A."/>
            <person name="Sharon I."/>
            <person name="Castelle C.J."/>
            <person name="Probst A.J."/>
            <person name="Thomas B.C."/>
            <person name="Singh A."/>
            <person name="Wilkins M.J."/>
            <person name="Karaoz U."/>
            <person name="Brodie E.L."/>
            <person name="Williams K.H."/>
            <person name="Hubbard S.S."/>
            <person name="Banfield J.F."/>
        </authorList>
    </citation>
    <scope>NUCLEOTIDE SEQUENCE [LARGE SCALE GENOMIC DNA]</scope>
</reference>
<proteinExistence type="predicted"/>
<dbReference type="Proteomes" id="UP000177803">
    <property type="component" value="Unassembled WGS sequence"/>
</dbReference>
<evidence type="ECO:0000259" key="1">
    <source>
        <dbReference type="Pfam" id="PF12705"/>
    </source>
</evidence>